<dbReference type="Gramene" id="OGLUM07G14000.1">
    <property type="protein sequence ID" value="OGLUM07G14000.1"/>
    <property type="gene ID" value="OGLUM07G14000"/>
</dbReference>
<protein>
    <submittedName>
        <fullName evidence="1">Uncharacterized protein</fullName>
    </submittedName>
</protein>
<keyword evidence="2" id="KW-1185">Reference proteome</keyword>
<dbReference type="Proteomes" id="UP000026961">
    <property type="component" value="Chromosome 7"/>
</dbReference>
<name>A0A0E0AJW5_9ORYZ</name>
<organism evidence="1">
    <name type="scientific">Oryza glumipatula</name>
    <dbReference type="NCBI Taxonomy" id="40148"/>
    <lineage>
        <taxon>Eukaryota</taxon>
        <taxon>Viridiplantae</taxon>
        <taxon>Streptophyta</taxon>
        <taxon>Embryophyta</taxon>
        <taxon>Tracheophyta</taxon>
        <taxon>Spermatophyta</taxon>
        <taxon>Magnoliopsida</taxon>
        <taxon>Liliopsida</taxon>
        <taxon>Poales</taxon>
        <taxon>Poaceae</taxon>
        <taxon>BOP clade</taxon>
        <taxon>Oryzoideae</taxon>
        <taxon>Oryzeae</taxon>
        <taxon>Oryzinae</taxon>
        <taxon>Oryza</taxon>
    </lineage>
</organism>
<accession>A0A0E0AJW5</accession>
<reference evidence="1" key="2">
    <citation type="submission" date="2018-05" db="EMBL/GenBank/DDBJ databases">
        <title>OgluRS3 (Oryza glumaepatula Reference Sequence Version 3).</title>
        <authorList>
            <person name="Zhang J."/>
            <person name="Kudrna D."/>
            <person name="Lee S."/>
            <person name="Talag J."/>
            <person name="Welchert J."/>
            <person name="Wing R.A."/>
        </authorList>
    </citation>
    <scope>NUCLEOTIDE SEQUENCE [LARGE SCALE GENOMIC DNA]</scope>
</reference>
<evidence type="ECO:0000313" key="1">
    <source>
        <dbReference type="EnsemblPlants" id="OGLUM07G14000.1"/>
    </source>
</evidence>
<dbReference type="EnsemblPlants" id="OGLUM07G14000.1">
    <property type="protein sequence ID" value="OGLUM07G14000.1"/>
    <property type="gene ID" value="OGLUM07G14000"/>
</dbReference>
<dbReference type="AlphaFoldDB" id="A0A0E0AJW5"/>
<evidence type="ECO:0000313" key="2">
    <source>
        <dbReference type="Proteomes" id="UP000026961"/>
    </source>
</evidence>
<proteinExistence type="predicted"/>
<dbReference type="HOGENOM" id="CLU_2337066_0_0_1"/>
<reference evidence="1" key="1">
    <citation type="submission" date="2015-04" db="UniProtKB">
        <authorList>
            <consortium name="EnsemblPlants"/>
        </authorList>
    </citation>
    <scope>IDENTIFICATION</scope>
</reference>
<sequence length="98" mass="10838">MSQSSGTPPRAALLRATLRRAAASRLGSNFQLPSGVAGFNLAKHRANPTQEEGYNRLLFPFAREMAEGKHLHRPQHLLVVSFLNPDSKHVKDLTSHLD</sequence>